<gene>
    <name evidence="1" type="ORF">METZ01_LOCUS155787</name>
</gene>
<dbReference type="AlphaFoldDB" id="A0A382APH6"/>
<proteinExistence type="predicted"/>
<organism evidence="1">
    <name type="scientific">marine metagenome</name>
    <dbReference type="NCBI Taxonomy" id="408172"/>
    <lineage>
        <taxon>unclassified sequences</taxon>
        <taxon>metagenomes</taxon>
        <taxon>ecological metagenomes</taxon>
    </lineage>
</organism>
<dbReference type="EMBL" id="UINC01026100">
    <property type="protein sequence ID" value="SVB02933.1"/>
    <property type="molecule type" value="Genomic_DNA"/>
</dbReference>
<name>A0A382APH6_9ZZZZ</name>
<accession>A0A382APH6</accession>
<reference evidence="1" key="1">
    <citation type="submission" date="2018-05" db="EMBL/GenBank/DDBJ databases">
        <authorList>
            <person name="Lanie J.A."/>
            <person name="Ng W.-L."/>
            <person name="Kazmierczak K.M."/>
            <person name="Andrzejewski T.M."/>
            <person name="Davidsen T.M."/>
            <person name="Wayne K.J."/>
            <person name="Tettelin H."/>
            <person name="Glass J.I."/>
            <person name="Rusch D."/>
            <person name="Podicherti R."/>
            <person name="Tsui H.-C.T."/>
            <person name="Winkler M.E."/>
        </authorList>
    </citation>
    <scope>NUCLEOTIDE SEQUENCE</scope>
</reference>
<protein>
    <submittedName>
        <fullName evidence="1">Uncharacterized protein</fullName>
    </submittedName>
</protein>
<sequence>MKFFKLALLVLPLFVIADNPVDPADIDAVKEVSEPVAQKEVAQVEPSQADSKEMKESVYKEETPSDAVILFYIVAMMVL</sequence>
<evidence type="ECO:0000313" key="1">
    <source>
        <dbReference type="EMBL" id="SVB02933.1"/>
    </source>
</evidence>